<dbReference type="InterPro" id="IPR004812">
    <property type="entry name" value="Efflux_drug-R_Bcr/CmlA"/>
</dbReference>
<gene>
    <name evidence="10" type="ORF">EZH22_27955</name>
</gene>
<feature type="transmembrane region" description="Helical" evidence="8">
    <location>
        <begin position="177"/>
        <end position="196"/>
    </location>
</feature>
<dbReference type="PRINTS" id="PR01036">
    <property type="entry name" value="TCRTETB"/>
</dbReference>
<accession>A0A974PNV2</accession>
<evidence type="ECO:0000256" key="3">
    <source>
        <dbReference type="ARBA" id="ARBA00022448"/>
    </source>
</evidence>
<comment type="subcellular location">
    <subcellularLocation>
        <location evidence="8">Cell inner membrane</location>
        <topology evidence="8">Multi-pass membrane protein</topology>
    </subcellularLocation>
    <subcellularLocation>
        <location evidence="1">Cell membrane</location>
        <topology evidence="1">Multi-pass membrane protein</topology>
    </subcellularLocation>
</comment>
<feature type="transmembrane region" description="Helical" evidence="8">
    <location>
        <begin position="262"/>
        <end position="280"/>
    </location>
</feature>
<dbReference type="NCBIfam" id="TIGR00710">
    <property type="entry name" value="efflux_Bcr_CflA"/>
    <property type="match status" value="1"/>
</dbReference>
<evidence type="ECO:0000256" key="7">
    <source>
        <dbReference type="ARBA" id="ARBA00023136"/>
    </source>
</evidence>
<dbReference type="InterPro" id="IPR036259">
    <property type="entry name" value="MFS_trans_sf"/>
</dbReference>
<dbReference type="Proteomes" id="UP000596427">
    <property type="component" value="Chromosome"/>
</dbReference>
<evidence type="ECO:0000256" key="2">
    <source>
        <dbReference type="ARBA" id="ARBA00006236"/>
    </source>
</evidence>
<evidence type="ECO:0000259" key="9">
    <source>
        <dbReference type="PROSITE" id="PS50850"/>
    </source>
</evidence>
<dbReference type="PANTHER" id="PTHR42718">
    <property type="entry name" value="MAJOR FACILITATOR SUPERFAMILY MULTIDRUG TRANSPORTER MFSC"/>
    <property type="match status" value="1"/>
</dbReference>
<evidence type="ECO:0000256" key="4">
    <source>
        <dbReference type="ARBA" id="ARBA00022475"/>
    </source>
</evidence>
<proteinExistence type="inferred from homology"/>
<evidence type="ECO:0000256" key="6">
    <source>
        <dbReference type="ARBA" id="ARBA00022989"/>
    </source>
</evidence>
<dbReference type="GO" id="GO:1990961">
    <property type="term" value="P:xenobiotic detoxification by transmembrane export across the plasma membrane"/>
    <property type="evidence" value="ECO:0007669"/>
    <property type="project" value="InterPro"/>
</dbReference>
<feature type="transmembrane region" description="Helical" evidence="8">
    <location>
        <begin position="381"/>
        <end position="401"/>
    </location>
</feature>
<dbReference type="CDD" id="cd17320">
    <property type="entry name" value="MFS_MdfA_MDR_like"/>
    <property type="match status" value="1"/>
</dbReference>
<feature type="transmembrane region" description="Helical" evidence="8">
    <location>
        <begin position="149"/>
        <end position="171"/>
    </location>
</feature>
<dbReference type="SUPFAM" id="SSF103473">
    <property type="entry name" value="MFS general substrate transporter"/>
    <property type="match status" value="1"/>
</dbReference>
<dbReference type="RefSeq" id="WP_203193599.1">
    <property type="nucleotide sequence ID" value="NZ_CP063362.1"/>
</dbReference>
<evidence type="ECO:0000313" key="11">
    <source>
        <dbReference type="Proteomes" id="UP000596427"/>
    </source>
</evidence>
<dbReference type="AlphaFoldDB" id="A0A974PNV2"/>
<feature type="transmembrane region" description="Helical" evidence="8">
    <location>
        <begin position="226"/>
        <end position="250"/>
    </location>
</feature>
<dbReference type="KEGG" id="xdi:EZH22_27955"/>
<keyword evidence="8" id="KW-0997">Cell inner membrane</keyword>
<dbReference type="Gene3D" id="1.20.1720.10">
    <property type="entry name" value="Multidrug resistance protein D"/>
    <property type="match status" value="1"/>
</dbReference>
<keyword evidence="4" id="KW-1003">Cell membrane</keyword>
<dbReference type="InterPro" id="IPR011701">
    <property type="entry name" value="MFS"/>
</dbReference>
<keyword evidence="11" id="KW-1185">Reference proteome</keyword>
<keyword evidence="5 8" id="KW-0812">Transmembrane</keyword>
<keyword evidence="7 8" id="KW-0472">Membrane</keyword>
<protein>
    <recommendedName>
        <fullName evidence="8">Bcr/CflA family efflux transporter</fullName>
    </recommendedName>
</protein>
<evidence type="ECO:0000256" key="5">
    <source>
        <dbReference type="ARBA" id="ARBA00022692"/>
    </source>
</evidence>
<evidence type="ECO:0000313" key="10">
    <source>
        <dbReference type="EMBL" id="QRG06693.1"/>
    </source>
</evidence>
<dbReference type="PROSITE" id="PS50850">
    <property type="entry name" value="MFS"/>
    <property type="match status" value="1"/>
</dbReference>
<feature type="transmembrane region" description="Helical" evidence="8">
    <location>
        <begin position="26"/>
        <end position="47"/>
    </location>
</feature>
<dbReference type="PANTHER" id="PTHR42718:SF9">
    <property type="entry name" value="MAJOR FACILITATOR SUPERFAMILY MULTIDRUG TRANSPORTER MFSC"/>
    <property type="match status" value="1"/>
</dbReference>
<feature type="transmembrane region" description="Helical" evidence="8">
    <location>
        <begin position="116"/>
        <end position="137"/>
    </location>
</feature>
<dbReference type="Pfam" id="PF07690">
    <property type="entry name" value="MFS_1"/>
    <property type="match status" value="1"/>
</dbReference>
<feature type="transmembrane region" description="Helical" evidence="8">
    <location>
        <begin position="292"/>
        <end position="312"/>
    </location>
</feature>
<feature type="transmembrane region" description="Helical" evidence="8">
    <location>
        <begin position="356"/>
        <end position="375"/>
    </location>
</feature>
<comment type="similarity">
    <text evidence="2 8">Belongs to the major facilitator superfamily. Bcr/CmlA family.</text>
</comment>
<sequence>MNAPLSAPPASEQLKGGEPPHRRAPLWLLALLAFSGTLAMHVFVPALPIAQADLGGGMAAMQLTISLYILGLAGGQLVYGPLADRFGRRPVLLAGLSLYTVAGLAAMLAPSVNALIAARLFQALGGCAGLVLARAIVRDTSAPADTTRRLALMNLMITVGPGAAPLVGGLLADAAGWRSIFLALTLLGVVNLLLTWRLLPETGRATEGAASGLMEGYGQLLRAPAFWGYAVGGGCATTSLYGFVAAAPFILVGELHQPTARVGGYIALLVLGVWVGSVFASRLIARVSVGRLLVGANGVSVAAALVLLAVVLSDQLTVPLAIATVFIFSVGVGTAAPAALAEALSVNPRVAGSASGLYGAIQMAVGALCTALAGIGSDPALAAALVLAGSGIIAQAAFWLAGRPRRTAS</sequence>
<feature type="transmembrane region" description="Helical" evidence="8">
    <location>
        <begin position="59"/>
        <end position="79"/>
    </location>
</feature>
<dbReference type="GO" id="GO:0042910">
    <property type="term" value="F:xenobiotic transmembrane transporter activity"/>
    <property type="evidence" value="ECO:0007669"/>
    <property type="project" value="InterPro"/>
</dbReference>
<reference evidence="10 11" key="1">
    <citation type="submission" date="2020-10" db="EMBL/GenBank/DDBJ databases">
        <title>Degradation of 1,4-Dioxane by Xanthobacter sp. YN2, via a Novel Group-2 Soluble Di-Iron Monooxygenase.</title>
        <authorList>
            <person name="Ma F."/>
            <person name="Wang Y."/>
            <person name="Yang J."/>
            <person name="Guo H."/>
            <person name="Su D."/>
            <person name="Yu L."/>
        </authorList>
    </citation>
    <scope>NUCLEOTIDE SEQUENCE [LARGE SCALE GENOMIC DNA]</scope>
    <source>
        <strain evidence="10 11">YN2</strain>
    </source>
</reference>
<feature type="transmembrane region" description="Helical" evidence="8">
    <location>
        <begin position="318"/>
        <end position="344"/>
    </location>
</feature>
<organism evidence="10 11">
    <name type="scientific">Xanthobacter dioxanivorans</name>
    <dbReference type="NCBI Taxonomy" id="2528964"/>
    <lineage>
        <taxon>Bacteria</taxon>
        <taxon>Pseudomonadati</taxon>
        <taxon>Pseudomonadota</taxon>
        <taxon>Alphaproteobacteria</taxon>
        <taxon>Hyphomicrobiales</taxon>
        <taxon>Xanthobacteraceae</taxon>
        <taxon>Xanthobacter</taxon>
    </lineage>
</organism>
<name>A0A974PNV2_9HYPH</name>
<dbReference type="GO" id="GO:0005886">
    <property type="term" value="C:plasma membrane"/>
    <property type="evidence" value="ECO:0007669"/>
    <property type="project" value="UniProtKB-SubCell"/>
</dbReference>
<feature type="domain" description="Major facilitator superfamily (MFS) profile" evidence="9">
    <location>
        <begin position="25"/>
        <end position="406"/>
    </location>
</feature>
<evidence type="ECO:0000256" key="1">
    <source>
        <dbReference type="ARBA" id="ARBA00004651"/>
    </source>
</evidence>
<keyword evidence="6 8" id="KW-1133">Transmembrane helix</keyword>
<dbReference type="EMBL" id="CP063362">
    <property type="protein sequence ID" value="QRG06693.1"/>
    <property type="molecule type" value="Genomic_DNA"/>
</dbReference>
<feature type="transmembrane region" description="Helical" evidence="8">
    <location>
        <begin position="91"/>
        <end position="110"/>
    </location>
</feature>
<evidence type="ECO:0000256" key="8">
    <source>
        <dbReference type="RuleBase" id="RU365088"/>
    </source>
</evidence>
<keyword evidence="3 8" id="KW-0813">Transport</keyword>
<dbReference type="InterPro" id="IPR020846">
    <property type="entry name" value="MFS_dom"/>
</dbReference>